<dbReference type="PANTHER" id="PTHR10887:SF495">
    <property type="entry name" value="HELICASE SENATAXIN ISOFORM X1-RELATED"/>
    <property type="match status" value="1"/>
</dbReference>
<evidence type="ECO:0000313" key="3">
    <source>
        <dbReference type="EMBL" id="EDO40726.1"/>
    </source>
</evidence>
<dbReference type="eggNOG" id="KOG1801">
    <property type="taxonomic scope" value="Eukaryota"/>
</dbReference>
<feature type="domain" description="DNA2/NAM7 helicase-like C-terminal" evidence="2">
    <location>
        <begin position="57"/>
        <end position="138"/>
    </location>
</feature>
<accession>A7S6C5</accession>
<reference evidence="3 4" key="1">
    <citation type="journal article" date="2007" name="Science">
        <title>Sea anemone genome reveals ancestral eumetazoan gene repertoire and genomic organization.</title>
        <authorList>
            <person name="Putnam N.H."/>
            <person name="Srivastava M."/>
            <person name="Hellsten U."/>
            <person name="Dirks B."/>
            <person name="Chapman J."/>
            <person name="Salamov A."/>
            <person name="Terry A."/>
            <person name="Shapiro H."/>
            <person name="Lindquist E."/>
            <person name="Kapitonov V.V."/>
            <person name="Jurka J."/>
            <person name="Genikhovich G."/>
            <person name="Grigoriev I.V."/>
            <person name="Lucas S.M."/>
            <person name="Steele R.E."/>
            <person name="Finnerty J.R."/>
            <person name="Technau U."/>
            <person name="Martindale M.Q."/>
            <person name="Rokhsar D.S."/>
        </authorList>
    </citation>
    <scope>NUCLEOTIDE SEQUENCE [LARGE SCALE GENOMIC DNA]</scope>
    <source>
        <strain evidence="4">CH2 X CH6</strain>
    </source>
</reference>
<dbReference type="InterPro" id="IPR045055">
    <property type="entry name" value="DNA2/NAM7-like"/>
</dbReference>
<dbReference type="Pfam" id="PF13086">
    <property type="entry name" value="AAA_11"/>
    <property type="match status" value="1"/>
</dbReference>
<dbReference type="STRING" id="45351.A7S6C5"/>
<dbReference type="Proteomes" id="UP000001593">
    <property type="component" value="Unassembled WGS sequence"/>
</dbReference>
<organism evidence="3 4">
    <name type="scientific">Nematostella vectensis</name>
    <name type="common">Starlet sea anemone</name>
    <dbReference type="NCBI Taxonomy" id="45351"/>
    <lineage>
        <taxon>Eukaryota</taxon>
        <taxon>Metazoa</taxon>
        <taxon>Cnidaria</taxon>
        <taxon>Anthozoa</taxon>
        <taxon>Hexacorallia</taxon>
        <taxon>Actiniaria</taxon>
        <taxon>Edwardsiidae</taxon>
        <taxon>Nematostella</taxon>
    </lineage>
</organism>
<gene>
    <name evidence="3" type="ORF">NEMVEDRAFT_v1g207487</name>
</gene>
<dbReference type="PhylomeDB" id="A7S6C5"/>
<dbReference type="InterPro" id="IPR041677">
    <property type="entry name" value="DNA2/NAM7_AAA_11"/>
</dbReference>
<dbReference type="InterPro" id="IPR041679">
    <property type="entry name" value="DNA2/NAM7-like_C"/>
</dbReference>
<dbReference type="Gene3D" id="3.40.50.300">
    <property type="entry name" value="P-loop containing nucleotide triphosphate hydrolases"/>
    <property type="match status" value="2"/>
</dbReference>
<evidence type="ECO:0000313" key="4">
    <source>
        <dbReference type="Proteomes" id="UP000001593"/>
    </source>
</evidence>
<dbReference type="GO" id="GO:0004386">
    <property type="term" value="F:helicase activity"/>
    <property type="evidence" value="ECO:0007669"/>
    <property type="project" value="InterPro"/>
</dbReference>
<dbReference type="InParanoid" id="A7S6C5"/>
<keyword evidence="4" id="KW-1185">Reference proteome</keyword>
<feature type="domain" description="DNA2/NAM7 helicase helicase" evidence="1">
    <location>
        <begin position="15"/>
        <end position="49"/>
    </location>
</feature>
<dbReference type="HOGENOM" id="CLU_889361_0_0_1"/>
<dbReference type="AlphaFoldDB" id="A7S6C5"/>
<protein>
    <submittedName>
        <fullName evidence="3">Uncharacterized protein</fullName>
    </submittedName>
</protein>
<proteinExistence type="predicted"/>
<dbReference type="InterPro" id="IPR027417">
    <property type="entry name" value="P-loop_NTPase"/>
</dbReference>
<sequence length="313" mass="35691">MVNYSFRVLFWSWQACQCCEMDILIPLQYRPSKLILVGDPEQLPATVISTKARELLYGRSMFDRLYKFFKVLPRHERPVHLLELQYRMHPEIALFPAEHVYNKAIRNDSSVEKRHFPLQVPYAVFDTVTSSEHNDRKGKQQFFELVLGDVVNDLEELCLLVVYDQAVLKVIKLGDGVNDLEELCLLVVYDQVVLKVIKLGDGVNDLEELCLLVVYDEVVLKVIKLGDGVNDLEELCLLVVYNQVVLKVIMLGDGVNDLEELCLLVVYDQVVLKVIKLGAGVNDLEELCLLVVYNQAVLKVIKLGDGVNDLEEL</sequence>
<name>A7S6C5_NEMVE</name>
<dbReference type="SUPFAM" id="SSF52540">
    <property type="entry name" value="P-loop containing nucleoside triphosphate hydrolases"/>
    <property type="match status" value="1"/>
</dbReference>
<dbReference type="Pfam" id="PF13087">
    <property type="entry name" value="AAA_12"/>
    <property type="match status" value="1"/>
</dbReference>
<dbReference type="EMBL" id="DS469587">
    <property type="protein sequence ID" value="EDO40726.1"/>
    <property type="molecule type" value="Genomic_DNA"/>
</dbReference>
<evidence type="ECO:0000259" key="2">
    <source>
        <dbReference type="Pfam" id="PF13087"/>
    </source>
</evidence>
<evidence type="ECO:0000259" key="1">
    <source>
        <dbReference type="Pfam" id="PF13086"/>
    </source>
</evidence>
<dbReference type="PANTHER" id="PTHR10887">
    <property type="entry name" value="DNA2/NAM7 HELICASE FAMILY"/>
    <property type="match status" value="1"/>
</dbReference>